<dbReference type="PANTHER" id="PTHR37694">
    <property type="entry name" value="SLR8022 PROTEIN"/>
    <property type="match status" value="1"/>
</dbReference>
<dbReference type="PANTHER" id="PTHR37694:SF1">
    <property type="entry name" value="SLR8022 PROTEIN"/>
    <property type="match status" value="1"/>
</dbReference>
<dbReference type="Proteomes" id="UP000198553">
    <property type="component" value="Unassembled WGS sequence"/>
</dbReference>
<dbReference type="EMBL" id="FOBW01000014">
    <property type="protein sequence ID" value="SEN52103.1"/>
    <property type="molecule type" value="Genomic_DNA"/>
</dbReference>
<keyword evidence="3" id="KW-1185">Reference proteome</keyword>
<reference evidence="3" key="1">
    <citation type="submission" date="2016-10" db="EMBL/GenBank/DDBJ databases">
        <authorList>
            <person name="Varghese N."/>
            <person name="Submissions S."/>
        </authorList>
    </citation>
    <scope>NUCLEOTIDE SEQUENCE [LARGE SCALE GENOMIC DNA]</scope>
    <source>
        <strain evidence="3">B48,IBRC-M 10115,DSM 25386,CECT 8001</strain>
    </source>
</reference>
<dbReference type="STRING" id="930146.SAMN05192533_114109"/>
<dbReference type="InterPro" id="IPR013096">
    <property type="entry name" value="Cupin_2"/>
</dbReference>
<evidence type="ECO:0000313" key="3">
    <source>
        <dbReference type="Proteomes" id="UP000198553"/>
    </source>
</evidence>
<gene>
    <name evidence="2" type="ORF">SAMN05192533_114109</name>
</gene>
<name>A0A1H8H758_9BACI</name>
<dbReference type="Gene3D" id="2.60.120.10">
    <property type="entry name" value="Jelly Rolls"/>
    <property type="match status" value="1"/>
</dbReference>
<organism evidence="2 3">
    <name type="scientific">Mesobacillus persicus</name>
    <dbReference type="NCBI Taxonomy" id="930146"/>
    <lineage>
        <taxon>Bacteria</taxon>
        <taxon>Bacillati</taxon>
        <taxon>Bacillota</taxon>
        <taxon>Bacilli</taxon>
        <taxon>Bacillales</taxon>
        <taxon>Bacillaceae</taxon>
        <taxon>Mesobacillus</taxon>
    </lineage>
</organism>
<proteinExistence type="predicted"/>
<sequence>MEKQTLNQYQEFSEERFTKRIVFKKGDSTVFLLNFLPGQELPPHAHPGSEVFIQMMQGAGTFTVDGEEVVLGQNEVIHCSDQEKMAFKNTGTEPVSLYVMLSKIPDERFAEDL</sequence>
<dbReference type="InterPro" id="IPR014710">
    <property type="entry name" value="RmlC-like_jellyroll"/>
</dbReference>
<dbReference type="OrthoDB" id="6311549at2"/>
<dbReference type="AlphaFoldDB" id="A0A1H8H758"/>
<dbReference type="RefSeq" id="WP_090748844.1">
    <property type="nucleotide sequence ID" value="NZ_FOBW01000014.1"/>
</dbReference>
<protein>
    <submittedName>
        <fullName evidence="2">Cupin domain protein</fullName>
    </submittedName>
</protein>
<feature type="domain" description="Cupin type-2" evidence="1">
    <location>
        <begin position="32"/>
        <end position="99"/>
    </location>
</feature>
<evidence type="ECO:0000313" key="2">
    <source>
        <dbReference type="EMBL" id="SEN52103.1"/>
    </source>
</evidence>
<dbReference type="InterPro" id="IPR011051">
    <property type="entry name" value="RmlC_Cupin_sf"/>
</dbReference>
<accession>A0A1H8H758</accession>
<dbReference type="Pfam" id="PF07883">
    <property type="entry name" value="Cupin_2"/>
    <property type="match status" value="1"/>
</dbReference>
<evidence type="ECO:0000259" key="1">
    <source>
        <dbReference type="Pfam" id="PF07883"/>
    </source>
</evidence>
<dbReference type="SUPFAM" id="SSF51182">
    <property type="entry name" value="RmlC-like cupins"/>
    <property type="match status" value="1"/>
</dbReference>